<dbReference type="EMBL" id="MDHN01000029">
    <property type="protein sequence ID" value="OFC70413.1"/>
    <property type="molecule type" value="Genomic_DNA"/>
</dbReference>
<dbReference type="OrthoDB" id="9960619at2"/>
<evidence type="ECO:0000313" key="2">
    <source>
        <dbReference type="EMBL" id="OFC70413.1"/>
    </source>
</evidence>
<keyword evidence="3" id="KW-1185">Reference proteome</keyword>
<dbReference type="AlphaFoldDB" id="A0A1E7ZA49"/>
<evidence type="ECO:0000256" key="1">
    <source>
        <dbReference type="SAM" id="Phobius"/>
    </source>
</evidence>
<gene>
    <name evidence="2" type="ORF">BFC18_14715</name>
</gene>
<reference evidence="2 3" key="1">
    <citation type="submission" date="2016-08" db="EMBL/GenBank/DDBJ databases">
        <authorList>
            <person name="Seilhamer J.J."/>
        </authorList>
    </citation>
    <scope>NUCLEOTIDE SEQUENCE [LARGE SCALE GENOMIC DNA]</scope>
    <source>
        <strain evidence="2 3">KCTC 42603</strain>
    </source>
</reference>
<sequence>MLRILIAVFWLISFIAIFATPFPGYFAVITAMITVAVFFFPISYGSREEVQLSSQTPLKMIASPIPYLFLAALGVGVFFVWFR</sequence>
<feature type="transmembrane region" description="Helical" evidence="1">
    <location>
        <begin position="65"/>
        <end position="82"/>
    </location>
</feature>
<dbReference type="RefSeq" id="WP_070126057.1">
    <property type="nucleotide sequence ID" value="NZ_MDHN01000029.1"/>
</dbReference>
<dbReference type="Proteomes" id="UP000175691">
    <property type="component" value="Unassembled WGS sequence"/>
</dbReference>
<feature type="transmembrane region" description="Helical" evidence="1">
    <location>
        <begin position="29"/>
        <end position="45"/>
    </location>
</feature>
<comment type="caution">
    <text evidence="2">The sequence shown here is derived from an EMBL/GenBank/DDBJ whole genome shotgun (WGS) entry which is preliminary data.</text>
</comment>
<keyword evidence="1" id="KW-0472">Membrane</keyword>
<organism evidence="2 3">
    <name type="scientific">Alteromonas confluentis</name>
    <dbReference type="NCBI Taxonomy" id="1656094"/>
    <lineage>
        <taxon>Bacteria</taxon>
        <taxon>Pseudomonadati</taxon>
        <taxon>Pseudomonadota</taxon>
        <taxon>Gammaproteobacteria</taxon>
        <taxon>Alteromonadales</taxon>
        <taxon>Alteromonadaceae</taxon>
        <taxon>Alteromonas/Salinimonas group</taxon>
        <taxon>Alteromonas</taxon>
    </lineage>
</organism>
<keyword evidence="1" id="KW-1133">Transmembrane helix</keyword>
<name>A0A1E7ZA49_9ALTE</name>
<accession>A0A1E7ZA49</accession>
<evidence type="ECO:0000313" key="3">
    <source>
        <dbReference type="Proteomes" id="UP000175691"/>
    </source>
</evidence>
<proteinExistence type="predicted"/>
<keyword evidence="1" id="KW-0812">Transmembrane</keyword>
<protein>
    <submittedName>
        <fullName evidence="2">Uncharacterized protein</fullName>
    </submittedName>
</protein>
<dbReference type="STRING" id="1656094.BFC18_14715"/>